<gene>
    <name evidence="1" type="ORF">C498_05401</name>
</gene>
<dbReference type="RefSeq" id="WP_004041908.1">
    <property type="nucleotide sequence ID" value="NC_013967.1"/>
</dbReference>
<organism evidence="1 2">
    <name type="scientific">Haloferax volcanii (strain ATCC 29605 / DSM 3757 / JCM 8879 / NBRC 14742 / NCIMB 2012 / VKM B-1768 / DS2)</name>
    <name type="common">Halobacterium volcanii</name>
    <dbReference type="NCBI Taxonomy" id="309800"/>
    <lineage>
        <taxon>Archaea</taxon>
        <taxon>Methanobacteriati</taxon>
        <taxon>Methanobacteriota</taxon>
        <taxon>Stenosarchaea group</taxon>
        <taxon>Halobacteria</taxon>
        <taxon>Halobacteriales</taxon>
        <taxon>Haloferacaceae</taxon>
        <taxon>Haloferax</taxon>
    </lineage>
</organism>
<reference evidence="1 2" key="2">
    <citation type="journal article" date="2014" name="PLoS Genet.">
        <title>Phylogenetically driven sequencing of extremely halophilic archaea reveals strategies for static and dynamic osmo-response.</title>
        <authorList>
            <person name="Becker E.A."/>
            <person name="Seitzer P.M."/>
            <person name="Tritt A."/>
            <person name="Larsen D."/>
            <person name="Krusor M."/>
            <person name="Yao A.I."/>
            <person name="Wu D."/>
            <person name="Madern D."/>
            <person name="Eisen J.A."/>
            <person name="Darling A.E."/>
            <person name="Facciotti M.T."/>
        </authorList>
    </citation>
    <scope>NUCLEOTIDE SEQUENCE [LARGE SCALE GENOMIC DNA]</scope>
    <source>
        <strain evidence="2">ATCC 29605 / DSM 3757 / JCM 8879 / NBRC 14742 / NCIMB 2012 / VKM B-1768 / DS2</strain>
    </source>
</reference>
<protein>
    <submittedName>
        <fullName evidence="1">Uncharacterized protein</fullName>
    </submittedName>
</protein>
<accession>A0A384L779</accession>
<proteinExistence type="predicted"/>
<sequence length="75" mass="7292">MLDLTAATLPTGAAGVAAEADASALDSSVQSAANASASPDVTAAFATATGATSRTTNVAIAALLFGVGRRVRREN</sequence>
<evidence type="ECO:0000313" key="2">
    <source>
        <dbReference type="Proteomes" id="UP000011532"/>
    </source>
</evidence>
<dbReference type="EMBL" id="AOHU01000038">
    <property type="protein sequence ID" value="ELY34538.1"/>
    <property type="molecule type" value="Genomic_DNA"/>
</dbReference>
<evidence type="ECO:0000313" key="1">
    <source>
        <dbReference type="EMBL" id="ELY34538.1"/>
    </source>
</evidence>
<name>A0A384L779_HALVD</name>
<dbReference type="Proteomes" id="UP000011532">
    <property type="component" value="Unassembled WGS sequence"/>
</dbReference>
<dbReference type="GeneID" id="300252736"/>
<comment type="caution">
    <text evidence="1">The sequence shown here is derived from an EMBL/GenBank/DDBJ whole genome shotgun (WGS) entry which is preliminary data.</text>
</comment>
<dbReference type="AlphaFoldDB" id="A0A384L779"/>
<reference evidence="2" key="1">
    <citation type="submission" date="2012-11" db="EMBL/GenBank/DDBJ databases">
        <authorList>
            <person name="Becker E.A."/>
            <person name="Seitzer P."/>
            <person name="Tritt A."/>
            <person name="Larsen D."/>
            <person name="Yao A."/>
            <person name="Wu D."/>
            <person name="Darling A."/>
            <person name="Eisen J.A."/>
            <person name="Facciotti M.T."/>
        </authorList>
    </citation>
    <scope>NUCLEOTIDE SEQUENCE [LARGE SCALE GENOMIC DNA]</scope>
    <source>
        <strain evidence="2">ATCC 29605 / DSM 3757 / JCM 8879 / NBRC 14742 / NCIMB 2012 / VKM B-1768 / DS2</strain>
    </source>
</reference>